<feature type="transmembrane region" description="Helical" evidence="6">
    <location>
        <begin position="400"/>
        <end position="432"/>
    </location>
</feature>
<feature type="transmembrane region" description="Helical" evidence="6">
    <location>
        <begin position="36"/>
        <end position="55"/>
    </location>
</feature>
<feature type="transmembrane region" description="Helical" evidence="6">
    <location>
        <begin position="486"/>
        <end position="506"/>
    </location>
</feature>
<organism evidence="9 10">
    <name type="scientific">Eubacterium album</name>
    <dbReference type="NCBI Taxonomy" id="2978477"/>
    <lineage>
        <taxon>Bacteria</taxon>
        <taxon>Bacillati</taxon>
        <taxon>Bacillota</taxon>
        <taxon>Clostridia</taxon>
        <taxon>Eubacteriales</taxon>
        <taxon>Eubacteriaceae</taxon>
        <taxon>Eubacterium</taxon>
    </lineage>
</organism>
<evidence type="ECO:0000256" key="2">
    <source>
        <dbReference type="ARBA" id="ARBA00022475"/>
    </source>
</evidence>
<feature type="domain" description="Na+/H+ antiporter NhaC-like C-terminal" evidence="8">
    <location>
        <begin position="216"/>
        <end position="504"/>
    </location>
</feature>
<evidence type="ECO:0000256" key="5">
    <source>
        <dbReference type="ARBA" id="ARBA00023136"/>
    </source>
</evidence>
<evidence type="ECO:0000256" key="6">
    <source>
        <dbReference type="SAM" id="Phobius"/>
    </source>
</evidence>
<evidence type="ECO:0000259" key="8">
    <source>
        <dbReference type="Pfam" id="PF03553"/>
    </source>
</evidence>
<accession>A0ABT2LY16</accession>
<dbReference type="EMBL" id="JAODBU010000003">
    <property type="protein sequence ID" value="MCT7398181.1"/>
    <property type="molecule type" value="Genomic_DNA"/>
</dbReference>
<feature type="signal peptide" evidence="7">
    <location>
        <begin position="1"/>
        <end position="26"/>
    </location>
</feature>
<name>A0ABT2LY16_9FIRM</name>
<evidence type="ECO:0000313" key="9">
    <source>
        <dbReference type="EMBL" id="MCT7398181.1"/>
    </source>
</evidence>
<keyword evidence="10" id="KW-1185">Reference proteome</keyword>
<dbReference type="Pfam" id="PF03553">
    <property type="entry name" value="Na_H_antiporter"/>
    <property type="match status" value="1"/>
</dbReference>
<evidence type="ECO:0000256" key="7">
    <source>
        <dbReference type="SAM" id="SignalP"/>
    </source>
</evidence>
<proteinExistence type="predicted"/>
<comment type="caution">
    <text evidence="9">The sequence shown here is derived from an EMBL/GenBank/DDBJ whole genome shotgun (WGS) entry which is preliminary data.</text>
</comment>
<keyword evidence="2" id="KW-1003">Cell membrane</keyword>
<feature type="transmembrane region" description="Helical" evidence="6">
    <location>
        <begin position="62"/>
        <end position="79"/>
    </location>
</feature>
<keyword evidence="7" id="KW-0732">Signal</keyword>
<evidence type="ECO:0000256" key="1">
    <source>
        <dbReference type="ARBA" id="ARBA00004651"/>
    </source>
</evidence>
<reference evidence="9" key="1">
    <citation type="submission" date="2022-09" db="EMBL/GenBank/DDBJ databases">
        <title>Eubacterium sp. LFL-14 isolated from human feces.</title>
        <authorList>
            <person name="Liu F."/>
        </authorList>
    </citation>
    <scope>NUCLEOTIDE SEQUENCE</scope>
    <source>
        <strain evidence="9">LFL-14</strain>
    </source>
</reference>
<keyword evidence="4 6" id="KW-1133">Transmembrane helix</keyword>
<keyword evidence="5 6" id="KW-0472">Membrane</keyword>
<feature type="transmembrane region" description="Helical" evidence="6">
    <location>
        <begin position="180"/>
        <end position="203"/>
    </location>
</feature>
<dbReference type="PANTHER" id="PTHR43478">
    <property type="entry name" value="NA+/H+ ANTIPORTER-RELATED"/>
    <property type="match status" value="1"/>
</dbReference>
<protein>
    <submittedName>
        <fullName evidence="9">Na+/H+ antiporter NhaC family protein</fullName>
    </submittedName>
</protein>
<sequence>MKRRNKGLMLLVTLLLITLFSTTVFAADEAEYVPKLFGTFWALIPPLVAIVLALITKEVYSSLFIGIVIGGVLYAGGSFEKTLTHVLSDGIVGSLSDSYNVGILVFLVVLGTIVALMNKAGGSAAFGEWASKHIKTRVGAQLATIALGCLIFVDDYFNCLTVGSVMRPVTDRHNVSRAKLAYLIDATAAPVCIIAPISSWAAAVTGFVKGEDGFVVFIKSIPYNYYALLTIVMMITIVVMKVDFGSMAKHEANAAKGDLFTTGKKIYEEIDNEGKEKKGKVCDLVVPVITLIICCIIGMIYTGGFFSGTDFVTAFSNSDASVGLALGSIFALVITLVFYVVRRILPFNECMDCLPEGFKAMVPAILILTFAWTLKNMTSSLGAAEFVEVIMKNSAEGFAIFLPAVIFVVGCGLAFATGTSWGTFGILIPIVVQAFQKTDPAMMIIAISACMAGAVCGDHCSPISDTTIMSSAGAQCEHTNHVSTQIPYAVTVAVVSFITYIISGALQKAAGIGWAALPIGIILMIGTIVGIKVLGSGKEVVND</sequence>
<feature type="chain" id="PRO_5045563129" evidence="7">
    <location>
        <begin position="27"/>
        <end position="543"/>
    </location>
</feature>
<feature type="transmembrane region" description="Helical" evidence="6">
    <location>
        <begin position="99"/>
        <end position="117"/>
    </location>
</feature>
<gene>
    <name evidence="9" type="ORF">N5B56_03640</name>
</gene>
<feature type="transmembrane region" description="Helical" evidence="6">
    <location>
        <begin position="284"/>
        <end position="302"/>
    </location>
</feature>
<dbReference type="InterPro" id="IPR018461">
    <property type="entry name" value="Na/H_Antiport_NhaC-like_C"/>
</dbReference>
<evidence type="ECO:0000313" key="10">
    <source>
        <dbReference type="Proteomes" id="UP001431199"/>
    </source>
</evidence>
<dbReference type="Proteomes" id="UP001431199">
    <property type="component" value="Unassembled WGS sequence"/>
</dbReference>
<feature type="transmembrane region" description="Helical" evidence="6">
    <location>
        <begin position="322"/>
        <end position="341"/>
    </location>
</feature>
<comment type="subcellular location">
    <subcellularLocation>
        <location evidence="1">Cell membrane</location>
        <topology evidence="1">Multi-pass membrane protein</topology>
    </subcellularLocation>
</comment>
<evidence type="ECO:0000256" key="4">
    <source>
        <dbReference type="ARBA" id="ARBA00022989"/>
    </source>
</evidence>
<dbReference type="RefSeq" id="WP_022089719.1">
    <property type="nucleotide sequence ID" value="NZ_JAODBU010000003.1"/>
</dbReference>
<evidence type="ECO:0000256" key="3">
    <source>
        <dbReference type="ARBA" id="ARBA00022692"/>
    </source>
</evidence>
<keyword evidence="3 6" id="KW-0812">Transmembrane</keyword>
<feature type="transmembrane region" description="Helical" evidence="6">
    <location>
        <begin position="512"/>
        <end position="534"/>
    </location>
</feature>
<feature type="transmembrane region" description="Helical" evidence="6">
    <location>
        <begin position="223"/>
        <end position="240"/>
    </location>
</feature>
<dbReference type="PANTHER" id="PTHR43478:SF1">
    <property type="entry name" value="NA+_H+ ANTIPORTER NHAC-LIKE C-TERMINAL DOMAIN-CONTAINING PROTEIN"/>
    <property type="match status" value="1"/>
</dbReference>